<dbReference type="PRINTS" id="PR00455">
    <property type="entry name" value="HTHTETR"/>
</dbReference>
<keyword evidence="1" id="KW-0805">Transcription regulation</keyword>
<dbReference type="InterPro" id="IPR036271">
    <property type="entry name" value="Tet_transcr_reg_TetR-rel_C_sf"/>
</dbReference>
<organism evidence="6 7">
    <name type="scientific">Stella humosa</name>
    <dbReference type="NCBI Taxonomy" id="94"/>
    <lineage>
        <taxon>Bacteria</taxon>
        <taxon>Pseudomonadati</taxon>
        <taxon>Pseudomonadota</taxon>
        <taxon>Alphaproteobacteria</taxon>
        <taxon>Rhodospirillales</taxon>
        <taxon>Stellaceae</taxon>
        <taxon>Stella</taxon>
    </lineage>
</organism>
<dbReference type="SUPFAM" id="SSF46689">
    <property type="entry name" value="Homeodomain-like"/>
    <property type="match status" value="1"/>
</dbReference>
<dbReference type="EMBL" id="RJKX01000016">
    <property type="protein sequence ID" value="ROP83443.1"/>
    <property type="molecule type" value="Genomic_DNA"/>
</dbReference>
<dbReference type="RefSeq" id="WP_123693046.1">
    <property type="nucleotide sequence ID" value="NZ_AP019700.1"/>
</dbReference>
<reference evidence="6 7" key="1">
    <citation type="submission" date="2018-11" db="EMBL/GenBank/DDBJ databases">
        <title>Genomic Encyclopedia of Type Strains, Phase IV (KMG-IV): sequencing the most valuable type-strain genomes for metagenomic binning, comparative biology and taxonomic classification.</title>
        <authorList>
            <person name="Goeker M."/>
        </authorList>
    </citation>
    <scope>NUCLEOTIDE SEQUENCE [LARGE SCALE GENOMIC DNA]</scope>
    <source>
        <strain evidence="6 7">DSM 5900</strain>
    </source>
</reference>
<dbReference type="PANTHER" id="PTHR30055:SF151">
    <property type="entry name" value="TRANSCRIPTIONAL REGULATORY PROTEIN"/>
    <property type="match status" value="1"/>
</dbReference>
<accession>A0A3N1KP18</accession>
<dbReference type="PANTHER" id="PTHR30055">
    <property type="entry name" value="HTH-TYPE TRANSCRIPTIONAL REGULATOR RUTR"/>
    <property type="match status" value="1"/>
</dbReference>
<name>A0A3N1KP18_9PROT</name>
<dbReference type="OrthoDB" id="9802802at2"/>
<feature type="DNA-binding region" description="H-T-H motif" evidence="4">
    <location>
        <begin position="35"/>
        <end position="54"/>
    </location>
</feature>
<dbReference type="SUPFAM" id="SSF48498">
    <property type="entry name" value="Tetracyclin repressor-like, C-terminal domain"/>
    <property type="match status" value="1"/>
</dbReference>
<evidence type="ECO:0000313" key="7">
    <source>
        <dbReference type="Proteomes" id="UP000278222"/>
    </source>
</evidence>
<evidence type="ECO:0000256" key="4">
    <source>
        <dbReference type="PROSITE-ProRule" id="PRU00335"/>
    </source>
</evidence>
<dbReference type="InterPro" id="IPR001647">
    <property type="entry name" value="HTH_TetR"/>
</dbReference>
<dbReference type="GO" id="GO:0000976">
    <property type="term" value="F:transcription cis-regulatory region binding"/>
    <property type="evidence" value="ECO:0007669"/>
    <property type="project" value="TreeGrafter"/>
</dbReference>
<evidence type="ECO:0000256" key="2">
    <source>
        <dbReference type="ARBA" id="ARBA00023125"/>
    </source>
</evidence>
<keyword evidence="2 4" id="KW-0238">DNA-binding</keyword>
<dbReference type="Gene3D" id="1.10.357.10">
    <property type="entry name" value="Tetracycline Repressor, domain 2"/>
    <property type="match status" value="1"/>
</dbReference>
<evidence type="ECO:0000259" key="5">
    <source>
        <dbReference type="PROSITE" id="PS50977"/>
    </source>
</evidence>
<dbReference type="Proteomes" id="UP000278222">
    <property type="component" value="Unassembled WGS sequence"/>
</dbReference>
<comment type="caution">
    <text evidence="6">The sequence shown here is derived from an EMBL/GenBank/DDBJ whole genome shotgun (WGS) entry which is preliminary data.</text>
</comment>
<sequence>MPLPIRIRANADETRTRILEKAEELFRRLGFAKTAVADIAAELGMSPANVYRFFASKNALVEAICEQHLARIHAELMRIARANDPVVDRLERFALSIIRYHKANFLTERRLHDIVLVAMEHSWESITQHKEALATLIESILRSGVDSGEVGPAVDPRQAARIILGCLTRFCHPMVIQQHVDDDLEAEAQATIRFLGRALQ</sequence>
<keyword evidence="3" id="KW-0804">Transcription</keyword>
<gene>
    <name evidence="6" type="ORF">EDC65_4090</name>
</gene>
<feature type="domain" description="HTH tetR-type" evidence="5">
    <location>
        <begin position="12"/>
        <end position="72"/>
    </location>
</feature>
<dbReference type="InterPro" id="IPR041478">
    <property type="entry name" value="TetR_C_27"/>
</dbReference>
<protein>
    <submittedName>
        <fullName evidence="6">TetR family transcriptional regulator</fullName>
    </submittedName>
</protein>
<evidence type="ECO:0000256" key="3">
    <source>
        <dbReference type="ARBA" id="ARBA00023163"/>
    </source>
</evidence>
<dbReference type="Gene3D" id="1.10.10.60">
    <property type="entry name" value="Homeodomain-like"/>
    <property type="match status" value="1"/>
</dbReference>
<dbReference type="PROSITE" id="PS50977">
    <property type="entry name" value="HTH_TETR_2"/>
    <property type="match status" value="1"/>
</dbReference>
<proteinExistence type="predicted"/>
<dbReference type="AlphaFoldDB" id="A0A3N1KP18"/>
<dbReference type="InterPro" id="IPR009057">
    <property type="entry name" value="Homeodomain-like_sf"/>
</dbReference>
<evidence type="ECO:0000256" key="1">
    <source>
        <dbReference type="ARBA" id="ARBA00023015"/>
    </source>
</evidence>
<keyword evidence="7" id="KW-1185">Reference proteome</keyword>
<dbReference type="InterPro" id="IPR050109">
    <property type="entry name" value="HTH-type_TetR-like_transc_reg"/>
</dbReference>
<dbReference type="Pfam" id="PF17935">
    <property type="entry name" value="TetR_C_27"/>
    <property type="match status" value="1"/>
</dbReference>
<evidence type="ECO:0000313" key="6">
    <source>
        <dbReference type="EMBL" id="ROP83443.1"/>
    </source>
</evidence>
<dbReference type="GO" id="GO:0003700">
    <property type="term" value="F:DNA-binding transcription factor activity"/>
    <property type="evidence" value="ECO:0007669"/>
    <property type="project" value="TreeGrafter"/>
</dbReference>
<dbReference type="Pfam" id="PF00440">
    <property type="entry name" value="TetR_N"/>
    <property type="match status" value="1"/>
</dbReference>